<proteinExistence type="predicted"/>
<dbReference type="InterPro" id="IPR021953">
    <property type="entry name" value="DUF3570"/>
</dbReference>
<sequence>MVPWLLFSTLTLLNPIISHGGVLPEDRADVLYHSYDGGGVEVSGPSVLVLKKFGESVAVSGNYYVDTISSASIDVVTNASPYSEERTKFSLGASYLHHNTTLSLAVTNSEENDYIANSANFGISTDMFSGLTTVSMGYAIGQDEVSRNYDALFTPKQIDRQNYRLGLTQVVSKDLVLNLQFETITDEGYLNNPYRTVRYLNPDNSVGRQEEVYPATRTSHAAAIRSAYYLPYRAALHGEYRFFTDSWGINAHSFEVGYSHPWQEAWLFDLKYRHHTQQHADFYSDLFPYPDAQNFLARDKELSSFDSNSFGATVSYEFNGDRWQRLDFIERGSLNLAYEYILFDYADYRDLTATGHLPGEEPLYSFGAHVTQLYLSIWF</sequence>
<evidence type="ECO:0008006" key="3">
    <source>
        <dbReference type="Google" id="ProtNLM"/>
    </source>
</evidence>
<dbReference type="AlphaFoldDB" id="A0A1T2L363"/>
<dbReference type="Pfam" id="PF12094">
    <property type="entry name" value="DUF3570"/>
    <property type="match status" value="1"/>
</dbReference>
<gene>
    <name evidence="1" type="ORF">BOW53_11115</name>
</gene>
<dbReference type="SUPFAM" id="SSF56935">
    <property type="entry name" value="Porins"/>
    <property type="match status" value="1"/>
</dbReference>
<accession>A0A1T2L363</accession>
<keyword evidence="2" id="KW-1185">Reference proteome</keyword>
<organism evidence="1 2">
    <name type="scientific">Solemya pervernicosa gill symbiont</name>
    <dbReference type="NCBI Taxonomy" id="642797"/>
    <lineage>
        <taxon>Bacteria</taxon>
        <taxon>Pseudomonadati</taxon>
        <taxon>Pseudomonadota</taxon>
        <taxon>Gammaproteobacteria</taxon>
        <taxon>sulfur-oxidizing symbionts</taxon>
    </lineage>
</organism>
<protein>
    <recommendedName>
        <fullName evidence="3">DUF3570 domain-containing protein</fullName>
    </recommendedName>
</protein>
<comment type="caution">
    <text evidence="1">The sequence shown here is derived from an EMBL/GenBank/DDBJ whole genome shotgun (WGS) entry which is preliminary data.</text>
</comment>
<reference evidence="1 2" key="1">
    <citation type="submission" date="2016-11" db="EMBL/GenBank/DDBJ databases">
        <title>Mixed transmission modes and dynamic genome evolution in an obligate animal-bacterial symbiosis.</title>
        <authorList>
            <person name="Russell S.L."/>
            <person name="Corbett-Detig R.B."/>
            <person name="Cavanaugh C.M."/>
        </authorList>
    </citation>
    <scope>NUCLEOTIDE SEQUENCE [LARGE SCALE GENOMIC DNA]</scope>
    <source>
        <strain evidence="1">Sveles-Q1</strain>
    </source>
</reference>
<evidence type="ECO:0000313" key="1">
    <source>
        <dbReference type="EMBL" id="OOZ39547.1"/>
    </source>
</evidence>
<dbReference type="Proteomes" id="UP000191110">
    <property type="component" value="Unassembled WGS sequence"/>
</dbReference>
<dbReference type="EMBL" id="MPRL01000049">
    <property type="protein sequence ID" value="OOZ39547.1"/>
    <property type="molecule type" value="Genomic_DNA"/>
</dbReference>
<name>A0A1T2L363_9GAMM</name>
<evidence type="ECO:0000313" key="2">
    <source>
        <dbReference type="Proteomes" id="UP000191110"/>
    </source>
</evidence>